<proteinExistence type="inferred from homology"/>
<evidence type="ECO:0000256" key="2">
    <source>
        <dbReference type="ARBA" id="ARBA00022670"/>
    </source>
</evidence>
<dbReference type="Pfam" id="PF02902">
    <property type="entry name" value="Peptidase_C48"/>
    <property type="match status" value="1"/>
</dbReference>
<name>A0A6A7A3T7_9PLEO</name>
<dbReference type="SUPFAM" id="SSF54001">
    <property type="entry name" value="Cysteine proteinases"/>
    <property type="match status" value="1"/>
</dbReference>
<dbReference type="GO" id="GO:0006508">
    <property type="term" value="P:proteolysis"/>
    <property type="evidence" value="ECO:0007669"/>
    <property type="project" value="UniProtKB-KW"/>
</dbReference>
<reference evidence="6" key="1">
    <citation type="journal article" date="2020" name="Stud. Mycol.">
        <title>101 Dothideomycetes genomes: a test case for predicting lifestyles and emergence of pathogens.</title>
        <authorList>
            <person name="Haridas S."/>
            <person name="Albert R."/>
            <person name="Binder M."/>
            <person name="Bloem J."/>
            <person name="Labutti K."/>
            <person name="Salamov A."/>
            <person name="Andreopoulos B."/>
            <person name="Baker S."/>
            <person name="Barry K."/>
            <person name="Bills G."/>
            <person name="Bluhm B."/>
            <person name="Cannon C."/>
            <person name="Castanera R."/>
            <person name="Culley D."/>
            <person name="Daum C."/>
            <person name="Ezra D."/>
            <person name="Gonzalez J."/>
            <person name="Henrissat B."/>
            <person name="Kuo A."/>
            <person name="Liang C."/>
            <person name="Lipzen A."/>
            <person name="Lutzoni F."/>
            <person name="Magnuson J."/>
            <person name="Mondo S."/>
            <person name="Nolan M."/>
            <person name="Ohm R."/>
            <person name="Pangilinan J."/>
            <person name="Park H.-J."/>
            <person name="Ramirez L."/>
            <person name="Alfaro M."/>
            <person name="Sun H."/>
            <person name="Tritt A."/>
            <person name="Yoshinaga Y."/>
            <person name="Zwiers L.-H."/>
            <person name="Turgeon B."/>
            <person name="Goodwin S."/>
            <person name="Spatafora J."/>
            <person name="Crous P."/>
            <person name="Grigoriev I."/>
        </authorList>
    </citation>
    <scope>NUCLEOTIDE SEQUENCE</scope>
    <source>
        <strain evidence="6">CBS 113818</strain>
    </source>
</reference>
<dbReference type="GO" id="GO:0008234">
    <property type="term" value="F:cysteine-type peptidase activity"/>
    <property type="evidence" value="ECO:0007669"/>
    <property type="project" value="InterPro"/>
</dbReference>
<feature type="domain" description="Ubiquitin-like protease family profile" evidence="5">
    <location>
        <begin position="264"/>
        <end position="361"/>
    </location>
</feature>
<dbReference type="EMBL" id="MU006223">
    <property type="protein sequence ID" value="KAF2827980.1"/>
    <property type="molecule type" value="Genomic_DNA"/>
</dbReference>
<evidence type="ECO:0000256" key="1">
    <source>
        <dbReference type="ARBA" id="ARBA00005234"/>
    </source>
</evidence>
<accession>A0A6A7A3T7</accession>
<evidence type="ECO:0000259" key="5">
    <source>
        <dbReference type="Pfam" id="PF02902"/>
    </source>
</evidence>
<keyword evidence="3" id="KW-0378">Hydrolase</keyword>
<dbReference type="InterPro" id="IPR038765">
    <property type="entry name" value="Papain-like_cys_pep_sf"/>
</dbReference>
<evidence type="ECO:0000313" key="7">
    <source>
        <dbReference type="Proteomes" id="UP000799424"/>
    </source>
</evidence>
<evidence type="ECO:0000256" key="4">
    <source>
        <dbReference type="SAM" id="MobiDB-lite"/>
    </source>
</evidence>
<sequence length="441" mass="50032">MANNIVTWFEKSLQRKLLTDPYWQPVTPLEQLLCRDFFQTPVYLDTKAQYDRDVHLAETSGNVMEIYPQDSPDKGPLSSPPFDEQPNETPDLPMDFAPLDAYQPVHDNDMPENEELVDVLTVDFSDLMSNHHDADIVRNAVTQHLSQILEASIEDFRENKDGQFPLTLPPITGQGATPFFFEHVRGLSAAGEWTEHDIIDWLLRISPRVSEADVLLTCSPIYSRTIRSLSLKGLAQQNVQGMTVKIVEFISNPPGALDPGFDPDVSAVLFPWNPTGTHWVLVKASVIAGERKIGIYDSMRRGKHAGTWRRREIVPIFLQLIGEYHTLFEGSWTHVEIYSTDMVEQDHDDCGILAVWAARELLIGTQILPEIRSAARPATVQRTHFLAQIRAAVDGSPPDMYELNYIDRLNWVNEKTSEADSDDENARDCLPRWLDDDDKLI</sequence>
<evidence type="ECO:0000256" key="3">
    <source>
        <dbReference type="ARBA" id="ARBA00022801"/>
    </source>
</evidence>
<protein>
    <recommendedName>
        <fullName evidence="5">Ubiquitin-like protease family profile domain-containing protein</fullName>
    </recommendedName>
</protein>
<keyword evidence="2" id="KW-0645">Protease</keyword>
<dbReference type="OrthoDB" id="10683852at2759"/>
<dbReference type="AlphaFoldDB" id="A0A6A7A3T7"/>
<dbReference type="Proteomes" id="UP000799424">
    <property type="component" value="Unassembled WGS sequence"/>
</dbReference>
<comment type="similarity">
    <text evidence="1">Belongs to the peptidase C48 family.</text>
</comment>
<dbReference type="Gene3D" id="3.40.395.10">
    <property type="entry name" value="Adenoviral Proteinase, Chain A"/>
    <property type="match status" value="1"/>
</dbReference>
<keyword evidence="7" id="KW-1185">Reference proteome</keyword>
<dbReference type="InterPro" id="IPR003653">
    <property type="entry name" value="Peptidase_C48_C"/>
</dbReference>
<feature type="region of interest" description="Disordered" evidence="4">
    <location>
        <begin position="65"/>
        <end position="91"/>
    </location>
</feature>
<dbReference type="GO" id="GO:0019783">
    <property type="term" value="F:ubiquitin-like protein peptidase activity"/>
    <property type="evidence" value="ECO:0007669"/>
    <property type="project" value="UniProtKB-ARBA"/>
</dbReference>
<organism evidence="6 7">
    <name type="scientific">Ophiobolus disseminans</name>
    <dbReference type="NCBI Taxonomy" id="1469910"/>
    <lineage>
        <taxon>Eukaryota</taxon>
        <taxon>Fungi</taxon>
        <taxon>Dikarya</taxon>
        <taxon>Ascomycota</taxon>
        <taxon>Pezizomycotina</taxon>
        <taxon>Dothideomycetes</taxon>
        <taxon>Pleosporomycetidae</taxon>
        <taxon>Pleosporales</taxon>
        <taxon>Pleosporineae</taxon>
        <taxon>Phaeosphaeriaceae</taxon>
        <taxon>Ophiobolus</taxon>
    </lineage>
</organism>
<gene>
    <name evidence="6" type="ORF">CC86DRAFT_405010</name>
</gene>
<evidence type="ECO:0000313" key="6">
    <source>
        <dbReference type="EMBL" id="KAF2827980.1"/>
    </source>
</evidence>